<dbReference type="GO" id="GO:0030479">
    <property type="term" value="C:actin cortical patch"/>
    <property type="evidence" value="ECO:0007669"/>
    <property type="project" value="TreeGrafter"/>
</dbReference>
<dbReference type="PRINTS" id="PR00191">
    <property type="entry name" value="FACTINCAPA"/>
</dbReference>
<dbReference type="GO" id="GO:0051015">
    <property type="term" value="F:actin filament binding"/>
    <property type="evidence" value="ECO:0007669"/>
    <property type="project" value="TreeGrafter"/>
</dbReference>
<dbReference type="Gene3D" id="3.30.1140.60">
    <property type="entry name" value="F-actin capping protein, alpha subunit"/>
    <property type="match status" value="1"/>
</dbReference>
<dbReference type="InterPro" id="IPR042489">
    <property type="entry name" value="CapZ_alpha_1"/>
</dbReference>
<dbReference type="Proteomes" id="UP000559027">
    <property type="component" value="Unassembled WGS sequence"/>
</dbReference>
<name>A0A8H5LKM4_9AGAR</name>
<dbReference type="Pfam" id="PF01267">
    <property type="entry name" value="F-actin_cap_A"/>
    <property type="match status" value="1"/>
</dbReference>
<evidence type="ECO:0000256" key="1">
    <source>
        <dbReference type="ARBA" id="ARBA00010479"/>
    </source>
</evidence>
<keyword evidence="3 6" id="KW-0117">Actin capping</keyword>
<dbReference type="SUPFAM" id="SSF90096">
    <property type="entry name" value="Subunits of heterodimeric actin filament capping protein Capz"/>
    <property type="match status" value="1"/>
</dbReference>
<evidence type="ECO:0000313" key="7">
    <source>
        <dbReference type="EMBL" id="KAF5360578.1"/>
    </source>
</evidence>
<dbReference type="InterPro" id="IPR042276">
    <property type="entry name" value="CapZ_alpha/beta_2"/>
</dbReference>
<dbReference type="EMBL" id="JAACJO010000003">
    <property type="protein sequence ID" value="KAF5360578.1"/>
    <property type="molecule type" value="Genomic_DNA"/>
</dbReference>
<dbReference type="FunFam" id="3.90.1150.210:FF:000003">
    <property type="entry name" value="F-actin-capping protein subunit alpha"/>
    <property type="match status" value="1"/>
</dbReference>
<sequence>MHRLCVYADLVSLVCIQDGGEKASFDSREGDCLSSSLTPECFDALIPEYRQTPSHGRASFSNAALITSTPTMDTAGRVQIASNFLLQSPPGEINDVLNDVRNIIADDEALQIGVKPVLREYNLEQFITVDCPGTSHQCIISEAARIPTGSDENEEERFLDPRSKTSFVFDHLSLEASEPQPYESDVATEPFRSALEFATQTYLKAHFYDGVASVFSKGNGAQEYTIQVVANKYNPANYWSGRWRSEYVISFDQGTVTGKILVHVHYYEQGNVQLTTTHDVAFNLPPGITSGDNSAASKIVALVEDEEGKYQVSLNETYQEMLEKTFKSLRRALPMTRSKLDWDKILGYKLGAELAGGKEGYTAS</sequence>
<dbReference type="InterPro" id="IPR002189">
    <property type="entry name" value="CapZ_alpha"/>
</dbReference>
<dbReference type="OrthoDB" id="340550at2759"/>
<evidence type="ECO:0000256" key="5">
    <source>
        <dbReference type="ARBA" id="ARBA00025389"/>
    </source>
</evidence>
<comment type="similarity">
    <text evidence="1 6">Belongs to the F-actin-capping protein alpha subunit family.</text>
</comment>
<dbReference type="PANTHER" id="PTHR10653">
    <property type="entry name" value="F-ACTIN-CAPPING PROTEIN SUBUNIT ALPHA"/>
    <property type="match status" value="1"/>
</dbReference>
<comment type="caution">
    <text evidence="7">The sequence shown here is derived from an EMBL/GenBank/DDBJ whole genome shotgun (WGS) entry which is preliminary data.</text>
</comment>
<protein>
    <recommendedName>
        <fullName evidence="2 6">F-actin-capping protein subunit alpha</fullName>
    </recommendedName>
</protein>
<evidence type="ECO:0000256" key="2">
    <source>
        <dbReference type="ARBA" id="ARBA00014038"/>
    </source>
</evidence>
<comment type="subunit">
    <text evidence="6">Heterodimer of an alpha and a beta subunit.</text>
</comment>
<proteinExistence type="inferred from homology"/>
<comment type="function">
    <text evidence="5 6">F-actin-capping proteins bind in a Ca(2+)-independent manner to the fast growing ends of actin filaments (barbed end) thereby blocking the exchange of subunits at these ends. Unlike other capping proteins (such as gelsolin and severin), these proteins do not sever actin filaments.</text>
</comment>
<dbReference type="Gene3D" id="3.90.1150.210">
    <property type="entry name" value="F-actin capping protein, beta subunit"/>
    <property type="match status" value="1"/>
</dbReference>
<reference evidence="7 8" key="1">
    <citation type="journal article" date="2020" name="ISME J.">
        <title>Uncovering the hidden diversity of litter-decomposition mechanisms in mushroom-forming fungi.</title>
        <authorList>
            <person name="Floudas D."/>
            <person name="Bentzer J."/>
            <person name="Ahren D."/>
            <person name="Johansson T."/>
            <person name="Persson P."/>
            <person name="Tunlid A."/>
        </authorList>
    </citation>
    <scope>NUCLEOTIDE SEQUENCE [LARGE SCALE GENOMIC DNA]</scope>
    <source>
        <strain evidence="7 8">CBS 146.42</strain>
    </source>
</reference>
<dbReference type="GO" id="GO:0051016">
    <property type="term" value="P:barbed-end actin filament capping"/>
    <property type="evidence" value="ECO:0007669"/>
    <property type="project" value="UniProtKB-UniRule"/>
</dbReference>
<evidence type="ECO:0000313" key="8">
    <source>
        <dbReference type="Proteomes" id="UP000559027"/>
    </source>
</evidence>
<dbReference type="PANTHER" id="PTHR10653:SF0">
    <property type="entry name" value="F-ACTIN-CAPPING PROTEIN SUBUNIT ALPHA"/>
    <property type="match status" value="1"/>
</dbReference>
<dbReference type="GO" id="GO:0030036">
    <property type="term" value="P:actin cytoskeleton organization"/>
    <property type="evidence" value="ECO:0007669"/>
    <property type="project" value="TreeGrafter"/>
</dbReference>
<keyword evidence="8" id="KW-1185">Reference proteome</keyword>
<keyword evidence="4 6" id="KW-0009">Actin-binding</keyword>
<dbReference type="AlphaFoldDB" id="A0A8H5LKM4"/>
<accession>A0A8H5LKM4</accession>
<organism evidence="7 8">
    <name type="scientific">Leucocoprinus leucothites</name>
    <dbReference type="NCBI Taxonomy" id="201217"/>
    <lineage>
        <taxon>Eukaryota</taxon>
        <taxon>Fungi</taxon>
        <taxon>Dikarya</taxon>
        <taxon>Basidiomycota</taxon>
        <taxon>Agaricomycotina</taxon>
        <taxon>Agaricomycetes</taxon>
        <taxon>Agaricomycetidae</taxon>
        <taxon>Agaricales</taxon>
        <taxon>Agaricineae</taxon>
        <taxon>Agaricaceae</taxon>
        <taxon>Leucocoprinus</taxon>
    </lineage>
</organism>
<evidence type="ECO:0000256" key="6">
    <source>
        <dbReference type="RuleBase" id="RU365077"/>
    </source>
</evidence>
<evidence type="ECO:0000256" key="3">
    <source>
        <dbReference type="ARBA" id="ARBA00022467"/>
    </source>
</evidence>
<gene>
    <name evidence="7" type="ORF">D9756_004779</name>
</gene>
<dbReference type="InterPro" id="IPR037282">
    <property type="entry name" value="CapZ_alpha/beta"/>
</dbReference>
<dbReference type="GO" id="GO:0008290">
    <property type="term" value="C:F-actin capping protein complex"/>
    <property type="evidence" value="ECO:0007669"/>
    <property type="project" value="UniProtKB-UniRule"/>
</dbReference>
<evidence type="ECO:0000256" key="4">
    <source>
        <dbReference type="ARBA" id="ARBA00023203"/>
    </source>
</evidence>